<feature type="domain" description="Response regulatory" evidence="13">
    <location>
        <begin position="848"/>
        <end position="964"/>
    </location>
</feature>
<evidence type="ECO:0000256" key="9">
    <source>
        <dbReference type="PROSITE-ProRule" id="PRU00110"/>
    </source>
</evidence>
<dbReference type="Gene3D" id="3.30.565.10">
    <property type="entry name" value="Histidine kinase-like ATPase, C-terminal domain"/>
    <property type="match status" value="1"/>
</dbReference>
<dbReference type="SMART" id="SM00387">
    <property type="entry name" value="HATPase_c"/>
    <property type="match status" value="1"/>
</dbReference>
<comment type="caution">
    <text evidence="16">The sequence shown here is derived from an EMBL/GenBank/DDBJ whole genome shotgun (WGS) entry which is preliminary data.</text>
</comment>
<feature type="coiled-coil region" evidence="11">
    <location>
        <begin position="394"/>
        <end position="421"/>
    </location>
</feature>
<dbReference type="PROSITE" id="PS50851">
    <property type="entry name" value="CHEW"/>
    <property type="match status" value="1"/>
</dbReference>
<dbReference type="InterPro" id="IPR004105">
    <property type="entry name" value="CheA-like_dim"/>
</dbReference>
<evidence type="ECO:0000256" key="11">
    <source>
        <dbReference type="SAM" id="Coils"/>
    </source>
</evidence>
<dbReference type="SUPFAM" id="SSF50341">
    <property type="entry name" value="CheW-like"/>
    <property type="match status" value="1"/>
</dbReference>
<keyword evidence="11" id="KW-0175">Coiled coil</keyword>
<dbReference type="InterPro" id="IPR011006">
    <property type="entry name" value="CheY-like_superfamily"/>
</dbReference>
<dbReference type="Proteomes" id="UP000237423">
    <property type="component" value="Unassembled WGS sequence"/>
</dbReference>
<organism evidence="16 17">
    <name type="scientific">Methylovulum psychrotolerans</name>
    <dbReference type="NCBI Taxonomy" id="1704499"/>
    <lineage>
        <taxon>Bacteria</taxon>
        <taxon>Pseudomonadati</taxon>
        <taxon>Pseudomonadota</taxon>
        <taxon>Gammaproteobacteria</taxon>
        <taxon>Methylococcales</taxon>
        <taxon>Methylococcaceae</taxon>
        <taxon>Methylovulum</taxon>
    </lineage>
</organism>
<evidence type="ECO:0000256" key="6">
    <source>
        <dbReference type="ARBA" id="ARBA00022777"/>
    </source>
</evidence>
<dbReference type="CDD" id="cd00088">
    <property type="entry name" value="HPT"/>
    <property type="match status" value="1"/>
</dbReference>
<dbReference type="GO" id="GO:0005737">
    <property type="term" value="C:cytoplasm"/>
    <property type="evidence" value="ECO:0007669"/>
    <property type="project" value="InterPro"/>
</dbReference>
<reference evidence="16 17" key="1">
    <citation type="submission" date="2017-11" db="EMBL/GenBank/DDBJ databases">
        <title>Draft Genome Sequence of Methylobacter psychrotolerans Sph1T, an Obligate Methanotroph from Low-Temperature Environments.</title>
        <authorList>
            <person name="Oshkin I.Y."/>
            <person name="Miroshnikov K."/>
            <person name="Belova S.E."/>
            <person name="Korzhenkov A."/>
            <person name="Toshchakov S.V."/>
            <person name="Dedysh S.N."/>
        </authorList>
    </citation>
    <scope>NUCLEOTIDE SEQUENCE [LARGE SCALE GENOMIC DNA]</scope>
    <source>
        <strain evidence="16 17">Sph1</strain>
    </source>
</reference>
<dbReference type="PROSITE" id="PS50894">
    <property type="entry name" value="HPT"/>
    <property type="match status" value="1"/>
</dbReference>
<evidence type="ECO:0000256" key="4">
    <source>
        <dbReference type="ARBA" id="ARBA00022553"/>
    </source>
</evidence>
<dbReference type="PANTHER" id="PTHR43395:SF8">
    <property type="entry name" value="HISTIDINE KINASE"/>
    <property type="match status" value="1"/>
</dbReference>
<comment type="function">
    <text evidence="8">Involved in the transmission of sensory signals from the chemoreceptors to the flagellar motors. CheA is autophosphorylated; it can transfer its phosphate group to either CheB or CheY.</text>
</comment>
<dbReference type="InterPro" id="IPR002545">
    <property type="entry name" value="CheW-lke_dom"/>
</dbReference>
<name>A0A2S5CMC4_9GAMM</name>
<dbReference type="Gene3D" id="2.30.30.40">
    <property type="entry name" value="SH3 Domains"/>
    <property type="match status" value="1"/>
</dbReference>
<evidence type="ECO:0000256" key="5">
    <source>
        <dbReference type="ARBA" id="ARBA00022679"/>
    </source>
</evidence>
<dbReference type="GO" id="GO:0006935">
    <property type="term" value="P:chemotaxis"/>
    <property type="evidence" value="ECO:0007669"/>
    <property type="project" value="InterPro"/>
</dbReference>
<dbReference type="PANTHER" id="PTHR43395">
    <property type="entry name" value="SENSOR HISTIDINE KINASE CHEA"/>
    <property type="match status" value="1"/>
</dbReference>
<feature type="domain" description="CheW-like" evidence="14">
    <location>
        <begin position="694"/>
        <end position="829"/>
    </location>
</feature>
<dbReference type="PRINTS" id="PR00344">
    <property type="entry name" value="BCTRLSENSOR"/>
</dbReference>
<dbReference type="SMART" id="SM00448">
    <property type="entry name" value="REC"/>
    <property type="match status" value="1"/>
</dbReference>
<evidence type="ECO:0000259" key="12">
    <source>
        <dbReference type="PROSITE" id="PS50109"/>
    </source>
</evidence>
<dbReference type="SMART" id="SM01231">
    <property type="entry name" value="H-kinase_dim"/>
    <property type="match status" value="1"/>
</dbReference>
<comment type="catalytic activity">
    <reaction evidence="1">
        <text>ATP + protein L-histidine = ADP + protein N-phospho-L-histidine.</text>
        <dbReference type="EC" id="2.7.13.3"/>
    </reaction>
</comment>
<dbReference type="GO" id="GO:0000155">
    <property type="term" value="F:phosphorelay sensor kinase activity"/>
    <property type="evidence" value="ECO:0007669"/>
    <property type="project" value="InterPro"/>
</dbReference>
<dbReference type="Gene3D" id="3.40.50.2300">
    <property type="match status" value="1"/>
</dbReference>
<dbReference type="InterPro" id="IPR003594">
    <property type="entry name" value="HATPase_dom"/>
</dbReference>
<dbReference type="PROSITE" id="PS50110">
    <property type="entry name" value="RESPONSE_REGULATORY"/>
    <property type="match status" value="1"/>
</dbReference>
<dbReference type="InterPro" id="IPR001789">
    <property type="entry name" value="Sig_transdc_resp-reg_receiver"/>
</dbReference>
<gene>
    <name evidence="16" type="ORF">AADEFJLK_02164</name>
</gene>
<dbReference type="RefSeq" id="WP_103974269.1">
    <property type="nucleotide sequence ID" value="NZ_PGFZ01000004.1"/>
</dbReference>
<dbReference type="Pfam" id="PF01584">
    <property type="entry name" value="CheW"/>
    <property type="match status" value="1"/>
</dbReference>
<accession>A0A2S5CMC4</accession>
<dbReference type="Pfam" id="PF02518">
    <property type="entry name" value="HATPase_c"/>
    <property type="match status" value="1"/>
</dbReference>
<dbReference type="SUPFAM" id="SSF55874">
    <property type="entry name" value="ATPase domain of HSP90 chaperone/DNA topoisomerase II/histidine kinase"/>
    <property type="match status" value="1"/>
</dbReference>
<dbReference type="EMBL" id="PGFZ01000004">
    <property type="protein sequence ID" value="POZ51944.1"/>
    <property type="molecule type" value="Genomic_DNA"/>
</dbReference>
<dbReference type="EC" id="2.7.13.3" evidence="2"/>
<evidence type="ECO:0000313" key="17">
    <source>
        <dbReference type="Proteomes" id="UP000237423"/>
    </source>
</evidence>
<evidence type="ECO:0000256" key="8">
    <source>
        <dbReference type="ARBA" id="ARBA00035100"/>
    </source>
</evidence>
<dbReference type="Pfam" id="PF01627">
    <property type="entry name" value="Hpt"/>
    <property type="match status" value="1"/>
</dbReference>
<dbReference type="SMART" id="SM00260">
    <property type="entry name" value="CheW"/>
    <property type="match status" value="1"/>
</dbReference>
<feature type="modified residue" description="Phosphohistidine" evidence="9">
    <location>
        <position position="249"/>
    </location>
</feature>
<evidence type="ECO:0000256" key="3">
    <source>
        <dbReference type="ARBA" id="ARBA00021495"/>
    </source>
</evidence>
<dbReference type="SMART" id="SM00073">
    <property type="entry name" value="HPT"/>
    <property type="match status" value="1"/>
</dbReference>
<feature type="modified residue" description="4-aspartylphosphate" evidence="10">
    <location>
        <position position="897"/>
    </location>
</feature>
<dbReference type="AlphaFoldDB" id="A0A2S5CMC4"/>
<dbReference type="Gene3D" id="1.20.120.160">
    <property type="entry name" value="HPT domain"/>
    <property type="match status" value="1"/>
</dbReference>
<proteinExistence type="predicted"/>
<evidence type="ECO:0000256" key="1">
    <source>
        <dbReference type="ARBA" id="ARBA00000085"/>
    </source>
</evidence>
<dbReference type="InterPro" id="IPR036061">
    <property type="entry name" value="CheW-like_dom_sf"/>
</dbReference>
<dbReference type="InterPro" id="IPR051315">
    <property type="entry name" value="Bact_Chemotaxis_CheA"/>
</dbReference>
<dbReference type="SUPFAM" id="SSF52172">
    <property type="entry name" value="CheY-like"/>
    <property type="match status" value="1"/>
</dbReference>
<evidence type="ECO:0000259" key="15">
    <source>
        <dbReference type="PROSITE" id="PS50894"/>
    </source>
</evidence>
<dbReference type="InterPro" id="IPR036641">
    <property type="entry name" value="HPT_dom_sf"/>
</dbReference>
<keyword evidence="7" id="KW-0902">Two-component regulatory system</keyword>
<dbReference type="SUPFAM" id="SSF47226">
    <property type="entry name" value="Histidine-containing phosphotransfer domain, HPT domain"/>
    <property type="match status" value="1"/>
</dbReference>
<sequence>MNTVIANTALGTSIADLSADGYAEDYLLAIALDDTLSPTATLLEHAELLAMEAAFIGQQLTAITLDTPDHYAGHLAELSTALDSYEQAASIAEFNGLALSCAHVQHNIRLCLADPSLFAVPQVEALQGWIGAVQDYLADIGDRDAGMPLLAQLGNPDWPLPLDMEAAGLLLAQLQGIGGVNAPATPTAHKRTASAEDASLALPEDVNQELLDLLLQELPIQTQTLSAALHALQADGSLADVDTAQRLAHTVKGAANTVGIKGIAQLTHYLEDILVACAQLQKQPGHSLLHALIAAADCLEAMSESLLGLSPPPDDALAVLQNILTWANRLESEGLDSLTALPTTGQTLAETAAEASSPAPATANAEKAQAAMVRIEAEQLSQLFGQAGENLILNSQANQRLRRAKNLLQNLLEQFELLRGLGDELEQLIDLKDLSGRNATSPATPHDALEMDEYNELHTASRRLVEAAFDARTIGLDARQELDAMKQILDEQQQLMSETQEAIMATRLVAAATLIPRLQRSLRQTCRLTGKHCVLSFSGEHLRVDGDTLNTLTDPLMHLLRNAVDHGIESPEERLRLNKPEHGTIHLSFAHEGNGLLIQLRDDGRGLDFTAIRAAAEQRGVLSPDQAASEDDLTQFILRPNFSTRSQATQTSGRGVGMDVVNYQVQAQGGSLTLHSEPGQGLTVALQIPLPLSRAHALLTAIGPYHLALANHGIRQIVLAGTNPLSITEDGQYAELDGHRYPAQTLDQLLGLPGYRKPDQVPRLALLVEHQQTTTAILLDGVTDGLDIVIKNFGAYIKKTPGFIGTTILGDGSVAPVLDLPELLRLAEGGAAAWQDTALPLTAPTLPSILVVDDSLSQRRALEQLLQDSGFQVSTARDGVEAAEHLAVTLPDLVLTDLEMPRMNGIELTGHIRISSATAALPVIMVTSRTTQMHRTLASDAGVNAYMVKPVREDDLLATIHRLITAPSA</sequence>
<dbReference type="CDD" id="cd17546">
    <property type="entry name" value="REC_hyHK_CKI1_RcsC-like"/>
    <property type="match status" value="1"/>
</dbReference>
<feature type="domain" description="HPt" evidence="15">
    <location>
        <begin position="203"/>
        <end position="306"/>
    </location>
</feature>
<evidence type="ECO:0000256" key="10">
    <source>
        <dbReference type="PROSITE-ProRule" id="PRU00169"/>
    </source>
</evidence>
<protein>
    <recommendedName>
        <fullName evidence="3">Chemotaxis protein CheA</fullName>
        <ecNumber evidence="2">2.7.13.3</ecNumber>
    </recommendedName>
</protein>
<keyword evidence="5" id="KW-0808">Transferase</keyword>
<dbReference type="Pfam" id="PF00072">
    <property type="entry name" value="Response_reg"/>
    <property type="match status" value="1"/>
</dbReference>
<evidence type="ECO:0000313" key="16">
    <source>
        <dbReference type="EMBL" id="POZ51944.1"/>
    </source>
</evidence>
<dbReference type="InterPro" id="IPR036890">
    <property type="entry name" value="HATPase_C_sf"/>
</dbReference>
<evidence type="ECO:0000259" key="14">
    <source>
        <dbReference type="PROSITE" id="PS50851"/>
    </source>
</evidence>
<evidence type="ECO:0000259" key="13">
    <source>
        <dbReference type="PROSITE" id="PS50110"/>
    </source>
</evidence>
<feature type="domain" description="Histidine kinase" evidence="12">
    <location>
        <begin position="556"/>
        <end position="692"/>
    </location>
</feature>
<keyword evidence="4 10" id="KW-0597">Phosphoprotein</keyword>
<evidence type="ECO:0000256" key="2">
    <source>
        <dbReference type="ARBA" id="ARBA00012438"/>
    </source>
</evidence>
<dbReference type="InterPro" id="IPR008207">
    <property type="entry name" value="Sig_transdc_His_kin_Hpt_dom"/>
</dbReference>
<dbReference type="FunFam" id="3.30.565.10:FF:000016">
    <property type="entry name" value="Chemotaxis protein CheA, putative"/>
    <property type="match status" value="1"/>
</dbReference>
<dbReference type="InterPro" id="IPR005467">
    <property type="entry name" value="His_kinase_dom"/>
</dbReference>
<keyword evidence="6 16" id="KW-0418">Kinase</keyword>
<dbReference type="PROSITE" id="PS50109">
    <property type="entry name" value="HIS_KIN"/>
    <property type="match status" value="1"/>
</dbReference>
<dbReference type="InterPro" id="IPR004358">
    <property type="entry name" value="Sig_transdc_His_kin-like_C"/>
</dbReference>
<evidence type="ECO:0000256" key="7">
    <source>
        <dbReference type="ARBA" id="ARBA00023012"/>
    </source>
</evidence>